<dbReference type="RefSeq" id="WP_146534787.1">
    <property type="nucleotide sequence ID" value="NZ_SJPX01000003.1"/>
</dbReference>
<proteinExistence type="predicted"/>
<dbReference type="Proteomes" id="UP000317977">
    <property type="component" value="Unassembled WGS sequence"/>
</dbReference>
<dbReference type="EMBL" id="SJPX01000003">
    <property type="protein sequence ID" value="TWU51424.1"/>
    <property type="molecule type" value="Genomic_DNA"/>
</dbReference>
<reference evidence="2 3" key="1">
    <citation type="submission" date="2019-02" db="EMBL/GenBank/DDBJ databases">
        <title>Deep-cultivation of Planctomycetes and their phenomic and genomic characterization uncovers novel biology.</title>
        <authorList>
            <person name="Wiegand S."/>
            <person name="Jogler M."/>
            <person name="Boedeker C."/>
            <person name="Pinto D."/>
            <person name="Vollmers J."/>
            <person name="Rivas-Marin E."/>
            <person name="Kohn T."/>
            <person name="Peeters S.H."/>
            <person name="Heuer A."/>
            <person name="Rast P."/>
            <person name="Oberbeckmann S."/>
            <person name="Bunk B."/>
            <person name="Jeske O."/>
            <person name="Meyerdierks A."/>
            <person name="Storesund J.E."/>
            <person name="Kallscheuer N."/>
            <person name="Luecker S."/>
            <person name="Lage O.M."/>
            <person name="Pohl T."/>
            <person name="Merkel B.J."/>
            <person name="Hornburger P."/>
            <person name="Mueller R.-W."/>
            <person name="Bruemmer F."/>
            <person name="Labrenz M."/>
            <person name="Spormann A.M."/>
            <person name="Op Den Camp H."/>
            <person name="Overmann J."/>
            <person name="Amann R."/>
            <person name="Jetten M.S.M."/>
            <person name="Mascher T."/>
            <person name="Medema M.H."/>
            <person name="Devos D.P."/>
            <person name="Kaster A.-K."/>
            <person name="Ovreas L."/>
            <person name="Rohde M."/>
            <person name="Galperin M.Y."/>
            <person name="Jogler C."/>
        </authorList>
    </citation>
    <scope>NUCLEOTIDE SEQUENCE [LARGE SCALE GENOMIC DNA]</scope>
    <source>
        <strain evidence="2 3">Poly59</strain>
    </source>
</reference>
<name>A0A5C6EST5_9BACT</name>
<gene>
    <name evidence="2" type="ORF">Poly59_30160</name>
</gene>
<dbReference type="AlphaFoldDB" id="A0A5C6EST5"/>
<dbReference type="OrthoDB" id="262206at2"/>
<evidence type="ECO:0000256" key="1">
    <source>
        <dbReference type="SAM" id="MobiDB-lite"/>
    </source>
</evidence>
<keyword evidence="3" id="KW-1185">Reference proteome</keyword>
<evidence type="ECO:0000313" key="3">
    <source>
        <dbReference type="Proteomes" id="UP000317977"/>
    </source>
</evidence>
<evidence type="ECO:0000313" key="2">
    <source>
        <dbReference type="EMBL" id="TWU51424.1"/>
    </source>
</evidence>
<feature type="region of interest" description="Disordered" evidence="1">
    <location>
        <begin position="29"/>
        <end position="51"/>
    </location>
</feature>
<sequence length="303" mass="33276">MRLIALSLTCCFLGLLVGCSKPQPNGLRSVSSLEDASGQEDAANEKLSEQAGRNAAKLKSLITKEIESLGNHAWAGSYYMGDGLGENVSLVISPTNGYVFEWHGCMGLYDRNFGKIKRQNDRLQLSFTFPNNQQGFQGIAGEFTPVSWANRTYLIPSNDLVGFCNDINSGAEPRKQVHGNYLLRDGDESSLVTGHPEIPVKFKPYLLDQPIEAAIIEIGDVTTRPSVCDWNFKDTEVIIDSGTNAGVLQGMELYVVAPNDVVESVIIRSVENNKSIGVMTQIDDDETAIKAGWKLSTRPRWND</sequence>
<accession>A0A5C6EST5</accession>
<dbReference type="PROSITE" id="PS51257">
    <property type="entry name" value="PROKAR_LIPOPROTEIN"/>
    <property type="match status" value="1"/>
</dbReference>
<comment type="caution">
    <text evidence="2">The sequence shown here is derived from an EMBL/GenBank/DDBJ whole genome shotgun (WGS) entry which is preliminary data.</text>
</comment>
<protein>
    <submittedName>
        <fullName evidence="2">Uncharacterized protein</fullName>
    </submittedName>
</protein>
<organism evidence="2 3">
    <name type="scientific">Rubripirellula reticaptiva</name>
    <dbReference type="NCBI Taxonomy" id="2528013"/>
    <lineage>
        <taxon>Bacteria</taxon>
        <taxon>Pseudomonadati</taxon>
        <taxon>Planctomycetota</taxon>
        <taxon>Planctomycetia</taxon>
        <taxon>Pirellulales</taxon>
        <taxon>Pirellulaceae</taxon>
        <taxon>Rubripirellula</taxon>
    </lineage>
</organism>